<protein>
    <recommendedName>
        <fullName evidence="2">Non-homologous end joining protein Ku</fullName>
    </recommendedName>
</protein>
<dbReference type="InterPro" id="IPR009187">
    <property type="entry name" value="Prok_Ku"/>
</dbReference>
<dbReference type="InterPro" id="IPR006164">
    <property type="entry name" value="DNA_bd_Ku70/Ku80"/>
</dbReference>
<dbReference type="RefSeq" id="WP_286662277.1">
    <property type="nucleotide sequence ID" value="NZ_JASZYV010000006.1"/>
</dbReference>
<dbReference type="PANTHER" id="PTHR41251:SF1">
    <property type="entry name" value="NON-HOMOLOGOUS END JOINING PROTEIN KU"/>
    <property type="match status" value="1"/>
</dbReference>
<keyword evidence="6" id="KW-1185">Reference proteome</keyword>
<dbReference type="SMART" id="SM00559">
    <property type="entry name" value="Ku78"/>
    <property type="match status" value="1"/>
</dbReference>
<gene>
    <name evidence="2" type="primary">ku</name>
    <name evidence="5" type="ORF">QTH91_21900</name>
</gene>
<feature type="region of interest" description="Disordered" evidence="3">
    <location>
        <begin position="257"/>
        <end position="325"/>
    </location>
</feature>
<reference evidence="5" key="1">
    <citation type="submission" date="2023-06" db="EMBL/GenBank/DDBJ databases">
        <authorList>
            <person name="Jiang Y."/>
            <person name="Liu Q."/>
        </authorList>
    </citation>
    <scope>NUCLEOTIDE SEQUENCE</scope>
    <source>
        <strain evidence="5">CGMCC 1.12089</strain>
    </source>
</reference>
<comment type="function">
    <text evidence="2">With LigD forms a non-homologous end joining (NHEJ) DNA repair enzyme, which repairs dsDNA breaks with reduced fidelity. Binds linear dsDNA with 5'- and 3'- overhangs but not closed circular dsDNA nor ssDNA. Recruits and stimulates the ligase activity of LigD.</text>
</comment>
<dbReference type="Gene3D" id="2.40.290.10">
    <property type="match status" value="1"/>
</dbReference>
<evidence type="ECO:0000256" key="2">
    <source>
        <dbReference type="HAMAP-Rule" id="MF_01875"/>
    </source>
</evidence>
<evidence type="ECO:0000259" key="4">
    <source>
        <dbReference type="SMART" id="SM00559"/>
    </source>
</evidence>
<evidence type="ECO:0000313" key="5">
    <source>
        <dbReference type="EMBL" id="MDM0047161.1"/>
    </source>
</evidence>
<dbReference type="PANTHER" id="PTHR41251">
    <property type="entry name" value="NON-HOMOLOGOUS END JOINING PROTEIN KU"/>
    <property type="match status" value="1"/>
</dbReference>
<dbReference type="InterPro" id="IPR016194">
    <property type="entry name" value="SPOC-like_C_dom_sf"/>
</dbReference>
<dbReference type="HAMAP" id="MF_01875">
    <property type="entry name" value="Prokaryotic_Ku"/>
    <property type="match status" value="1"/>
</dbReference>
<proteinExistence type="inferred from homology"/>
<organism evidence="5 6">
    <name type="scientific">Variovorax dokdonensis</name>
    <dbReference type="NCBI Taxonomy" id="344883"/>
    <lineage>
        <taxon>Bacteria</taxon>
        <taxon>Pseudomonadati</taxon>
        <taxon>Pseudomonadota</taxon>
        <taxon>Betaproteobacteria</taxon>
        <taxon>Burkholderiales</taxon>
        <taxon>Comamonadaceae</taxon>
        <taxon>Variovorax</taxon>
    </lineage>
</organism>
<keyword evidence="1 2" id="KW-0238">DNA-binding</keyword>
<feature type="compositionally biased region" description="Low complexity" evidence="3">
    <location>
        <begin position="263"/>
        <end position="295"/>
    </location>
</feature>
<evidence type="ECO:0000256" key="1">
    <source>
        <dbReference type="ARBA" id="ARBA00023125"/>
    </source>
</evidence>
<dbReference type="Pfam" id="PF02735">
    <property type="entry name" value="Ku"/>
    <property type="match status" value="1"/>
</dbReference>
<dbReference type="EMBL" id="JASZYV010000006">
    <property type="protein sequence ID" value="MDM0047161.1"/>
    <property type="molecule type" value="Genomic_DNA"/>
</dbReference>
<dbReference type="CDD" id="cd00789">
    <property type="entry name" value="KU_like"/>
    <property type="match status" value="1"/>
</dbReference>
<sequence length="325" mass="34875">MAAARSIASLTLGFGLVSIPVRLYSATESSATIHFNLLARDGSRVKQQYVSEKDGAVVPRSEMVKGYEFEKDRFVIFQPDELKALENGASHAVDIVAFIPERAVDPIFYDKAYLLAPDKRGGKPYSLLKAAMLESGRCALARWAWKGKQYVVQVRAAADGLVLQQLLYADEVRSLKDLDIDQSEPSKAELQLALQLIDQIAADSYDPAEFQDEEKKRILAAIDAKIAGQEVVASQPAEERTGAEVIDLTEMLRASLSRGGRTAPARGAKGDDAAAAPSKPARGSSVRAGAVVAEAKGAKRAPKTAAKVPPKSEPVAARGGARMKK</sequence>
<keyword evidence="2" id="KW-0227">DNA damage</keyword>
<keyword evidence="2" id="KW-0233">DNA recombination</keyword>
<dbReference type="NCBIfam" id="TIGR02772">
    <property type="entry name" value="Ku_bact"/>
    <property type="match status" value="1"/>
</dbReference>
<accession>A0ABT7NGT3</accession>
<comment type="similarity">
    <text evidence="2">Belongs to the prokaryotic Ku family.</text>
</comment>
<comment type="caution">
    <text evidence="5">The sequence shown here is derived from an EMBL/GenBank/DDBJ whole genome shotgun (WGS) entry which is preliminary data.</text>
</comment>
<dbReference type="PIRSF" id="PIRSF006493">
    <property type="entry name" value="Prok_Ku"/>
    <property type="match status" value="1"/>
</dbReference>
<dbReference type="Proteomes" id="UP001174908">
    <property type="component" value="Unassembled WGS sequence"/>
</dbReference>
<keyword evidence="2" id="KW-0234">DNA repair</keyword>
<name>A0ABT7NGT3_9BURK</name>
<comment type="subunit">
    <text evidence="2">Homodimer. Interacts with LigD.</text>
</comment>
<evidence type="ECO:0000256" key="3">
    <source>
        <dbReference type="SAM" id="MobiDB-lite"/>
    </source>
</evidence>
<evidence type="ECO:0000313" key="6">
    <source>
        <dbReference type="Proteomes" id="UP001174908"/>
    </source>
</evidence>
<dbReference type="SUPFAM" id="SSF100939">
    <property type="entry name" value="SPOC domain-like"/>
    <property type="match status" value="1"/>
</dbReference>
<feature type="domain" description="Ku" evidence="4">
    <location>
        <begin position="55"/>
        <end position="183"/>
    </location>
</feature>